<dbReference type="SUPFAM" id="SSF57392">
    <property type="entry name" value="Defensin-like"/>
    <property type="match status" value="1"/>
</dbReference>
<dbReference type="InterPro" id="IPR006081">
    <property type="entry name" value="Alpha-defensin_C"/>
</dbReference>
<dbReference type="Ensembl" id="ENSCCNT00000012536.1">
    <property type="protein sequence ID" value="ENSCCNP00000009532.1"/>
    <property type="gene ID" value="ENSCCNG00000010040.1"/>
</dbReference>
<dbReference type="PIRSF" id="PIRSF001875">
    <property type="entry name" value="Alpha-defensin"/>
    <property type="match status" value="1"/>
</dbReference>
<keyword evidence="5 9" id="KW-0732">Signal</keyword>
<evidence type="ECO:0000256" key="8">
    <source>
        <dbReference type="ARBA" id="ARBA00023157"/>
    </source>
</evidence>
<feature type="chain" id="PRO_5034699125" description="Mammalian defensins domain-containing protein" evidence="9">
    <location>
        <begin position="20"/>
        <end position="91"/>
    </location>
</feature>
<dbReference type="GO" id="GO:0002227">
    <property type="term" value="P:innate immune response in mucosa"/>
    <property type="evidence" value="ECO:0007669"/>
    <property type="project" value="TreeGrafter"/>
</dbReference>
<dbReference type="GO" id="GO:0005615">
    <property type="term" value="C:extracellular space"/>
    <property type="evidence" value="ECO:0007669"/>
    <property type="project" value="InterPro"/>
</dbReference>
<comment type="subcellular location">
    <subcellularLocation>
        <location evidence="1">Secreted</location>
    </subcellularLocation>
</comment>
<dbReference type="GO" id="GO:0019731">
    <property type="term" value="P:antibacterial humoral response"/>
    <property type="evidence" value="ECO:0007669"/>
    <property type="project" value="TreeGrafter"/>
</dbReference>
<evidence type="ECO:0000256" key="9">
    <source>
        <dbReference type="SAM" id="SignalP"/>
    </source>
</evidence>
<feature type="signal peptide" evidence="9">
    <location>
        <begin position="1"/>
        <end position="19"/>
    </location>
</feature>
<dbReference type="Pfam" id="PF00323">
    <property type="entry name" value="Defensin_1"/>
    <property type="match status" value="1"/>
</dbReference>
<dbReference type="InterPro" id="IPR016327">
    <property type="entry name" value="Alpha-defensin"/>
</dbReference>
<accession>A0A8C0WEU2</accession>
<keyword evidence="4" id="KW-0929">Antimicrobial</keyword>
<dbReference type="InterPro" id="IPR002366">
    <property type="entry name" value="Alpha-defensin_N"/>
</dbReference>
<dbReference type="SMART" id="SM01418">
    <property type="entry name" value="Defensin_propep"/>
    <property type="match status" value="1"/>
</dbReference>
<name>A0A8C0WEU2_CASCN</name>
<keyword evidence="6" id="KW-0211">Defensin</keyword>
<sequence>MRSLALLAALLLLAFQAQSGPLPENAEEAPDQEQPEEDQDMAVSFAGAESSALQCGKKTLTCFCRLIGCLFPESVYGTCLIRGIQHKFCCR</sequence>
<dbReference type="PANTHER" id="PTHR11876:SF28">
    <property type="entry name" value="ALPHA-DEFENSIN 1"/>
    <property type="match status" value="1"/>
</dbReference>
<evidence type="ECO:0000256" key="6">
    <source>
        <dbReference type="ARBA" id="ARBA00022940"/>
    </source>
</evidence>
<evidence type="ECO:0000256" key="7">
    <source>
        <dbReference type="ARBA" id="ARBA00023022"/>
    </source>
</evidence>
<proteinExistence type="inferred from homology"/>
<dbReference type="GO" id="GO:0061844">
    <property type="term" value="P:antimicrobial humoral immune response mediated by antimicrobial peptide"/>
    <property type="evidence" value="ECO:0007669"/>
    <property type="project" value="TreeGrafter"/>
</dbReference>
<dbReference type="PROSITE" id="PS00269">
    <property type="entry name" value="DEFENSIN"/>
    <property type="match status" value="1"/>
</dbReference>
<keyword evidence="7" id="KW-0044">Antibiotic</keyword>
<dbReference type="PANTHER" id="PTHR11876">
    <property type="entry name" value="ALPHA-DEFENSIN 1"/>
    <property type="match status" value="1"/>
</dbReference>
<evidence type="ECO:0000256" key="5">
    <source>
        <dbReference type="ARBA" id="ARBA00022729"/>
    </source>
</evidence>
<organism evidence="11">
    <name type="scientific">Castor canadensis</name>
    <name type="common">American beaver</name>
    <dbReference type="NCBI Taxonomy" id="51338"/>
    <lineage>
        <taxon>Eukaryota</taxon>
        <taxon>Metazoa</taxon>
        <taxon>Chordata</taxon>
        <taxon>Craniata</taxon>
        <taxon>Vertebrata</taxon>
        <taxon>Euteleostomi</taxon>
        <taxon>Mammalia</taxon>
        <taxon>Eutheria</taxon>
        <taxon>Euarchontoglires</taxon>
        <taxon>Glires</taxon>
        <taxon>Rodentia</taxon>
        <taxon>Castorimorpha</taxon>
        <taxon>Castoridae</taxon>
        <taxon>Castor</taxon>
    </lineage>
</organism>
<evidence type="ECO:0000259" key="10">
    <source>
        <dbReference type="PROSITE" id="PS00269"/>
    </source>
</evidence>
<evidence type="ECO:0000256" key="4">
    <source>
        <dbReference type="ARBA" id="ARBA00022529"/>
    </source>
</evidence>
<dbReference type="GO" id="GO:0071222">
    <property type="term" value="P:cellular response to lipopolysaccharide"/>
    <property type="evidence" value="ECO:0007669"/>
    <property type="project" value="TreeGrafter"/>
</dbReference>
<keyword evidence="3" id="KW-0964">Secreted</keyword>
<evidence type="ECO:0000256" key="1">
    <source>
        <dbReference type="ARBA" id="ARBA00004613"/>
    </source>
</evidence>
<reference evidence="11" key="1">
    <citation type="submission" date="2023-09" db="UniProtKB">
        <authorList>
            <consortium name="Ensembl"/>
        </authorList>
    </citation>
    <scope>IDENTIFICATION</scope>
</reference>
<dbReference type="GO" id="GO:0051673">
    <property type="term" value="P:disruption of plasma membrane integrity in another organism"/>
    <property type="evidence" value="ECO:0007669"/>
    <property type="project" value="TreeGrafter"/>
</dbReference>
<protein>
    <recommendedName>
        <fullName evidence="10">Mammalian defensins domain-containing protein</fullName>
    </recommendedName>
</protein>
<evidence type="ECO:0000313" key="11">
    <source>
        <dbReference type="Ensembl" id="ENSCCNP00000009532.1"/>
    </source>
</evidence>
<keyword evidence="8" id="KW-1015">Disulfide bond</keyword>
<evidence type="ECO:0000256" key="2">
    <source>
        <dbReference type="ARBA" id="ARBA00006519"/>
    </source>
</evidence>
<dbReference type="GO" id="GO:0031012">
    <property type="term" value="C:extracellular matrix"/>
    <property type="evidence" value="ECO:0007669"/>
    <property type="project" value="TreeGrafter"/>
</dbReference>
<dbReference type="GO" id="GO:0050829">
    <property type="term" value="P:defense response to Gram-negative bacterium"/>
    <property type="evidence" value="ECO:0007669"/>
    <property type="project" value="TreeGrafter"/>
</dbReference>
<comment type="similarity">
    <text evidence="2">Belongs to the alpha-defensin family.</text>
</comment>
<dbReference type="InterPro" id="IPR006080">
    <property type="entry name" value="Beta/alpha-defensin_C"/>
</dbReference>
<evidence type="ECO:0000256" key="3">
    <source>
        <dbReference type="ARBA" id="ARBA00022525"/>
    </source>
</evidence>
<dbReference type="Pfam" id="PF00879">
    <property type="entry name" value="Defensin_propep"/>
    <property type="match status" value="1"/>
</dbReference>
<feature type="domain" description="Mammalian defensins" evidence="10">
    <location>
        <begin position="62"/>
        <end position="90"/>
    </location>
</feature>
<dbReference type="GO" id="GO:0050830">
    <property type="term" value="P:defense response to Gram-positive bacterium"/>
    <property type="evidence" value="ECO:0007669"/>
    <property type="project" value="TreeGrafter"/>
</dbReference>
<dbReference type="AlphaFoldDB" id="A0A8C0WEU2"/>
<dbReference type="SMART" id="SM00048">
    <property type="entry name" value="DEFSN"/>
    <property type="match status" value="1"/>
</dbReference>